<name>A0A915E8H0_9BILA</name>
<evidence type="ECO:0000313" key="3">
    <source>
        <dbReference type="Proteomes" id="UP000887574"/>
    </source>
</evidence>
<dbReference type="InterPro" id="IPR001461">
    <property type="entry name" value="Aspartic_peptidase_A1"/>
</dbReference>
<organism evidence="3 4">
    <name type="scientific">Ditylenchus dipsaci</name>
    <dbReference type="NCBI Taxonomy" id="166011"/>
    <lineage>
        <taxon>Eukaryota</taxon>
        <taxon>Metazoa</taxon>
        <taxon>Ecdysozoa</taxon>
        <taxon>Nematoda</taxon>
        <taxon>Chromadorea</taxon>
        <taxon>Rhabditida</taxon>
        <taxon>Tylenchina</taxon>
        <taxon>Tylenchomorpha</taxon>
        <taxon>Sphaerularioidea</taxon>
        <taxon>Anguinidae</taxon>
        <taxon>Anguininae</taxon>
        <taxon>Ditylenchus</taxon>
    </lineage>
</organism>
<protein>
    <submittedName>
        <fullName evidence="4">Peptidase A1 domain-containing protein</fullName>
    </submittedName>
</protein>
<dbReference type="PANTHER" id="PTHR47966">
    <property type="entry name" value="BETA-SITE APP-CLEAVING ENZYME, ISOFORM A-RELATED"/>
    <property type="match status" value="1"/>
</dbReference>
<dbReference type="PROSITE" id="PS51767">
    <property type="entry name" value="PEPTIDASE_A1"/>
    <property type="match status" value="1"/>
</dbReference>
<accession>A0A915E8H0</accession>
<dbReference type="InterPro" id="IPR033121">
    <property type="entry name" value="PEPTIDASE_A1"/>
</dbReference>
<comment type="similarity">
    <text evidence="1">Belongs to the peptidase A1 family.</text>
</comment>
<evidence type="ECO:0000313" key="4">
    <source>
        <dbReference type="WBParaSite" id="jg2687"/>
    </source>
</evidence>
<dbReference type="PANTHER" id="PTHR47966:SF51">
    <property type="entry name" value="BETA-SITE APP-CLEAVING ENZYME, ISOFORM A-RELATED"/>
    <property type="match status" value="1"/>
</dbReference>
<dbReference type="GO" id="GO:0006508">
    <property type="term" value="P:proteolysis"/>
    <property type="evidence" value="ECO:0007669"/>
    <property type="project" value="InterPro"/>
</dbReference>
<dbReference type="AlphaFoldDB" id="A0A915E8H0"/>
<proteinExistence type="inferred from homology"/>
<dbReference type="GO" id="GO:0004190">
    <property type="term" value="F:aspartic-type endopeptidase activity"/>
    <property type="evidence" value="ECO:0007669"/>
    <property type="project" value="InterPro"/>
</dbReference>
<dbReference type="Pfam" id="PF00026">
    <property type="entry name" value="Asp"/>
    <property type="match status" value="1"/>
</dbReference>
<keyword evidence="3" id="KW-1185">Reference proteome</keyword>
<sequence length="428" mass="47867">MKHVILKEIAFRNNNMWIDCLLMLLLGNAVYGYHTSLPGAIFDIICNFLCVPDDSIKMEANFIRLDNTLSRNSRSYLFNNLLVANVSVGKPGRNHRMLLDFMFGDNTLVFVVPESDPYSSTSTNKSLEQVLMDKEQSHLPNDSITFENTNHTFLLTNLYFNEPTKNFANTTSNSVNLKMSNLGPVVQSLEVVNQPFHPLHYMLQNTPIDGVLSFSTAARTFNNDTSFVHNVLDKSTSSLLSHIFIAKRRAESFDYIWGRRCNSLLLRSLDLLQPFKGGKWSFLVDTILIGRGRVTVEFNGFYIPVYAPAALTPTITSIVGPRDQVDIIAGRVGAVNVGVDRPLYTVPCHKVDRHLNIVFNLRGGAKVALTTKDFVVEDPEQSGNCMLMFTYTDAKTIKGATHWLLGASFLNSYCAQLKGDKIGFAQSV</sequence>
<dbReference type="WBParaSite" id="jg2687">
    <property type="protein sequence ID" value="jg2687"/>
    <property type="gene ID" value="jg2687"/>
</dbReference>
<dbReference type="InterPro" id="IPR021109">
    <property type="entry name" value="Peptidase_aspartic_dom_sf"/>
</dbReference>
<reference evidence="4" key="1">
    <citation type="submission" date="2022-11" db="UniProtKB">
        <authorList>
            <consortium name="WormBaseParasite"/>
        </authorList>
    </citation>
    <scope>IDENTIFICATION</scope>
</reference>
<evidence type="ECO:0000256" key="1">
    <source>
        <dbReference type="ARBA" id="ARBA00007447"/>
    </source>
</evidence>
<feature type="domain" description="Peptidase A1" evidence="2">
    <location>
        <begin position="82"/>
        <end position="427"/>
    </location>
</feature>
<dbReference type="Gene3D" id="2.40.70.10">
    <property type="entry name" value="Acid Proteases"/>
    <property type="match status" value="2"/>
</dbReference>
<dbReference type="SUPFAM" id="SSF50630">
    <property type="entry name" value="Acid proteases"/>
    <property type="match status" value="1"/>
</dbReference>
<dbReference type="Proteomes" id="UP000887574">
    <property type="component" value="Unplaced"/>
</dbReference>
<evidence type="ECO:0000259" key="2">
    <source>
        <dbReference type="PROSITE" id="PS51767"/>
    </source>
</evidence>